<reference evidence="8 9" key="1">
    <citation type="submission" date="2020-08" db="EMBL/GenBank/DDBJ databases">
        <title>Sequencing the genomes of 1000 actinobacteria strains.</title>
        <authorList>
            <person name="Klenk H.-P."/>
        </authorList>
    </citation>
    <scope>NUCLEOTIDE SEQUENCE [LARGE SCALE GENOMIC DNA]</scope>
    <source>
        <strain evidence="8 9">DSM 45582</strain>
    </source>
</reference>
<evidence type="ECO:0000256" key="3">
    <source>
        <dbReference type="ARBA" id="ARBA00022448"/>
    </source>
</evidence>
<dbReference type="InterPro" id="IPR027417">
    <property type="entry name" value="P-loop_NTPase"/>
</dbReference>
<dbReference type="EMBL" id="JACHIV010000001">
    <property type="protein sequence ID" value="MBB5072260.1"/>
    <property type="molecule type" value="Genomic_DNA"/>
</dbReference>
<dbReference type="SUPFAM" id="SSF52540">
    <property type="entry name" value="P-loop containing nucleoside triphosphate hydrolases"/>
    <property type="match status" value="1"/>
</dbReference>
<evidence type="ECO:0000256" key="2">
    <source>
        <dbReference type="ARBA" id="ARBA00005417"/>
    </source>
</evidence>
<dbReference type="GO" id="GO:0005886">
    <property type="term" value="C:plasma membrane"/>
    <property type="evidence" value="ECO:0007669"/>
    <property type="project" value="UniProtKB-SubCell"/>
</dbReference>
<evidence type="ECO:0000313" key="8">
    <source>
        <dbReference type="EMBL" id="MBB5072260.1"/>
    </source>
</evidence>
<feature type="domain" description="ABC transporter" evidence="7">
    <location>
        <begin position="8"/>
        <end position="228"/>
    </location>
</feature>
<evidence type="ECO:0000259" key="7">
    <source>
        <dbReference type="PROSITE" id="PS50893"/>
    </source>
</evidence>
<dbReference type="Gene3D" id="3.40.50.300">
    <property type="entry name" value="P-loop containing nucleotide triphosphate hydrolases"/>
    <property type="match status" value="1"/>
</dbReference>
<proteinExistence type="inferred from homology"/>
<evidence type="ECO:0000256" key="1">
    <source>
        <dbReference type="ARBA" id="ARBA00004202"/>
    </source>
</evidence>
<dbReference type="InterPro" id="IPR050763">
    <property type="entry name" value="ABC_transporter_ATP-binding"/>
</dbReference>
<dbReference type="PANTHER" id="PTHR42711">
    <property type="entry name" value="ABC TRANSPORTER ATP-BINDING PROTEIN"/>
    <property type="match status" value="1"/>
</dbReference>
<dbReference type="InterPro" id="IPR003439">
    <property type="entry name" value="ABC_transporter-like_ATP-bd"/>
</dbReference>
<comment type="similarity">
    <text evidence="2">Belongs to the ABC transporter superfamily.</text>
</comment>
<evidence type="ECO:0000256" key="4">
    <source>
        <dbReference type="ARBA" id="ARBA00022741"/>
    </source>
</evidence>
<keyword evidence="3" id="KW-0813">Transport</keyword>
<dbReference type="GO" id="GO:0046677">
    <property type="term" value="P:response to antibiotic"/>
    <property type="evidence" value="ECO:0007669"/>
    <property type="project" value="UniProtKB-KW"/>
</dbReference>
<dbReference type="Pfam" id="PF00005">
    <property type="entry name" value="ABC_tran"/>
    <property type="match status" value="1"/>
</dbReference>
<dbReference type="GO" id="GO:0016887">
    <property type="term" value="F:ATP hydrolysis activity"/>
    <property type="evidence" value="ECO:0007669"/>
    <property type="project" value="InterPro"/>
</dbReference>
<evidence type="ECO:0000313" key="9">
    <source>
        <dbReference type="Proteomes" id="UP000580474"/>
    </source>
</evidence>
<dbReference type="RefSeq" id="WP_184483489.1">
    <property type="nucleotide sequence ID" value="NZ_JACHIV010000001.1"/>
</dbReference>
<keyword evidence="5" id="KW-0067">ATP-binding</keyword>
<accession>A0A840NK49</accession>
<name>A0A840NK49_9PSEU</name>
<comment type="caution">
    <text evidence="8">The sequence shown here is derived from an EMBL/GenBank/DDBJ whole genome shotgun (WGS) entry which is preliminary data.</text>
</comment>
<keyword evidence="9" id="KW-1185">Reference proteome</keyword>
<dbReference type="PANTHER" id="PTHR42711:SF5">
    <property type="entry name" value="ABC TRANSPORTER ATP-BINDING PROTEIN NATA"/>
    <property type="match status" value="1"/>
</dbReference>
<organism evidence="8 9">
    <name type="scientific">Saccharopolyspora gloriosae</name>
    <dbReference type="NCBI Taxonomy" id="455344"/>
    <lineage>
        <taxon>Bacteria</taxon>
        <taxon>Bacillati</taxon>
        <taxon>Actinomycetota</taxon>
        <taxon>Actinomycetes</taxon>
        <taxon>Pseudonocardiales</taxon>
        <taxon>Pseudonocardiaceae</taxon>
        <taxon>Saccharopolyspora</taxon>
    </lineage>
</organism>
<sequence>MDVDGVSIVARGITATGPEGIVFENVDARVYPGELAVILGEGGTGRTSLLLALSGRLKIVAGRIEIDDAPRRASLVRRAIIPARLSPGFELEGRLRVREAIRERRVTSRVTARAVDRAMAALGLDVDRAALIDELYPDDRLLLAIALATAGEPPGILVDDVVAGLLPSGRNRVWSALRAVADTGITVLASSTEPTSEADVLIRLPYNIVDFGDDTTGLPLFSTATGEDVR</sequence>
<comment type="subcellular location">
    <subcellularLocation>
        <location evidence="1">Cell membrane</location>
        <topology evidence="1">Peripheral membrane protein</topology>
    </subcellularLocation>
</comment>
<dbReference type="Proteomes" id="UP000580474">
    <property type="component" value="Unassembled WGS sequence"/>
</dbReference>
<evidence type="ECO:0000256" key="6">
    <source>
        <dbReference type="ARBA" id="ARBA00023251"/>
    </source>
</evidence>
<keyword evidence="4" id="KW-0547">Nucleotide-binding</keyword>
<gene>
    <name evidence="8" type="ORF">BJ969_005348</name>
</gene>
<keyword evidence="6" id="KW-0046">Antibiotic resistance</keyword>
<dbReference type="PROSITE" id="PS50893">
    <property type="entry name" value="ABC_TRANSPORTER_2"/>
    <property type="match status" value="1"/>
</dbReference>
<evidence type="ECO:0000256" key="5">
    <source>
        <dbReference type="ARBA" id="ARBA00022840"/>
    </source>
</evidence>
<dbReference type="GO" id="GO:0005524">
    <property type="term" value="F:ATP binding"/>
    <property type="evidence" value="ECO:0007669"/>
    <property type="project" value="UniProtKB-KW"/>
</dbReference>
<protein>
    <submittedName>
        <fullName evidence="8">ABC-type multidrug transport system ATPase subunit</fullName>
    </submittedName>
</protein>
<dbReference type="AlphaFoldDB" id="A0A840NK49"/>